<protein>
    <submittedName>
        <fullName evidence="2">HdeD family acid-resistance protein</fullName>
    </submittedName>
</protein>
<evidence type="ECO:0000256" key="1">
    <source>
        <dbReference type="SAM" id="Phobius"/>
    </source>
</evidence>
<keyword evidence="3" id="KW-1185">Reference proteome</keyword>
<evidence type="ECO:0000313" key="2">
    <source>
        <dbReference type="EMBL" id="NDJ18136.1"/>
    </source>
</evidence>
<proteinExistence type="predicted"/>
<dbReference type="Proteomes" id="UP000646053">
    <property type="component" value="Unassembled WGS sequence"/>
</dbReference>
<keyword evidence="1" id="KW-0472">Membrane</keyword>
<dbReference type="AlphaFoldDB" id="A0A8J7Z4Q8"/>
<feature type="transmembrane region" description="Helical" evidence="1">
    <location>
        <begin position="73"/>
        <end position="95"/>
    </location>
</feature>
<dbReference type="PANTHER" id="PTHR34989">
    <property type="entry name" value="PROTEIN HDED"/>
    <property type="match status" value="1"/>
</dbReference>
<feature type="transmembrane region" description="Helical" evidence="1">
    <location>
        <begin position="101"/>
        <end position="121"/>
    </location>
</feature>
<organism evidence="2 3">
    <name type="scientific">Myxacorys almedinensis A</name>
    <dbReference type="NCBI Taxonomy" id="2690445"/>
    <lineage>
        <taxon>Bacteria</taxon>
        <taxon>Bacillati</taxon>
        <taxon>Cyanobacteriota</taxon>
        <taxon>Cyanophyceae</taxon>
        <taxon>Leptolyngbyales</taxon>
        <taxon>Leptolyngbyaceae</taxon>
        <taxon>Myxacorys</taxon>
        <taxon>Myxacorys almedinensis</taxon>
    </lineage>
</organism>
<gene>
    <name evidence="2" type="ORF">GS601_12690</name>
</gene>
<dbReference type="GO" id="GO:0005886">
    <property type="term" value="C:plasma membrane"/>
    <property type="evidence" value="ECO:0007669"/>
    <property type="project" value="TreeGrafter"/>
</dbReference>
<dbReference type="RefSeq" id="WP_162423662.1">
    <property type="nucleotide sequence ID" value="NZ_WVIE01000013.1"/>
</dbReference>
<feature type="transmembrane region" description="Helical" evidence="1">
    <location>
        <begin position="21"/>
        <end position="41"/>
    </location>
</feature>
<sequence>MRQDIDPIKLGRRLSRNWWTLVLRGAIAVLFGLFALFLPGITLTSLVFLFGAFALGGGILLIISAFRDRVRGASGWVLLLNGVISVAIGVLAFIYPGLTALSLLYLIAAWAVVTGIFEIIAAIQLREEISTEWLLAIAGIASIAFGILLAVYPGAGALALVWIIAGYALFFGILLMILGFRLRNWRGQE</sequence>
<dbReference type="PANTHER" id="PTHR34989:SF1">
    <property type="entry name" value="PROTEIN HDED"/>
    <property type="match status" value="1"/>
</dbReference>
<feature type="transmembrane region" description="Helical" evidence="1">
    <location>
        <begin position="158"/>
        <end position="180"/>
    </location>
</feature>
<keyword evidence="1" id="KW-1133">Transmembrane helix</keyword>
<feature type="transmembrane region" description="Helical" evidence="1">
    <location>
        <begin position="133"/>
        <end position="152"/>
    </location>
</feature>
<name>A0A8J7Z4Q8_9CYAN</name>
<feature type="transmembrane region" description="Helical" evidence="1">
    <location>
        <begin position="47"/>
        <end position="66"/>
    </location>
</feature>
<dbReference type="InterPro" id="IPR052712">
    <property type="entry name" value="Acid_resist_chaperone_HdeD"/>
</dbReference>
<dbReference type="InterPro" id="IPR005325">
    <property type="entry name" value="DUF308_memb"/>
</dbReference>
<accession>A0A8J7Z4Q8</accession>
<keyword evidence="1" id="KW-0812">Transmembrane</keyword>
<comment type="caution">
    <text evidence="2">The sequence shown here is derived from an EMBL/GenBank/DDBJ whole genome shotgun (WGS) entry which is preliminary data.</text>
</comment>
<evidence type="ECO:0000313" key="3">
    <source>
        <dbReference type="Proteomes" id="UP000646053"/>
    </source>
</evidence>
<reference evidence="2" key="1">
    <citation type="submission" date="2019-12" db="EMBL/GenBank/DDBJ databases">
        <title>High-Quality draft genome sequences of three cyanobacteria isolated from the limestone walls of the Old Cathedral of Coimbra.</title>
        <authorList>
            <person name="Tiago I."/>
            <person name="Soares F."/>
            <person name="Portugal A."/>
        </authorList>
    </citation>
    <scope>NUCLEOTIDE SEQUENCE</scope>
    <source>
        <strain evidence="2">A</strain>
    </source>
</reference>
<dbReference type="Pfam" id="PF03729">
    <property type="entry name" value="DUF308"/>
    <property type="match status" value="1"/>
</dbReference>
<dbReference type="EMBL" id="WVIE01000013">
    <property type="protein sequence ID" value="NDJ18136.1"/>
    <property type="molecule type" value="Genomic_DNA"/>
</dbReference>